<name>A0A517YS31_9BACT</name>
<keyword evidence="2" id="KW-1185">Reference proteome</keyword>
<gene>
    <name evidence="1" type="ORF">KS4_10700</name>
</gene>
<sequence>MKAFWQLCESRSRRIAVYKEWVDVGGDDWELVRQLILPTSCLAASYPNPKPHRERMKIVRYPSDKLVAIDPDDRKNRIELTQQDIIFHKLDLYKLRKLLCRGLSQLRTSKSKIQDRMHVIRVGSLEFKTTAKYPVYLLLCTSHVILREKLLLLTVKHNSSGILILTPTRMRWTDEIEEIASSKRMLLVPLEAVVESKQQALQETRVWQSYLETFKQLVGVDRPGRTNIQKPFPMRATRAASIEKLEKLLEAHLIAARDYAYYLQDQGLEPTLLPRPKLKELAVLLGSHKTEVSRCLNDPRAKVLKVLWEAAGSIESVMKYQAKRKQ</sequence>
<dbReference type="AlphaFoldDB" id="A0A517YS31"/>
<reference evidence="1 2" key="1">
    <citation type="submission" date="2019-02" db="EMBL/GenBank/DDBJ databases">
        <title>Deep-cultivation of Planctomycetes and their phenomic and genomic characterization uncovers novel biology.</title>
        <authorList>
            <person name="Wiegand S."/>
            <person name="Jogler M."/>
            <person name="Boedeker C."/>
            <person name="Pinto D."/>
            <person name="Vollmers J."/>
            <person name="Rivas-Marin E."/>
            <person name="Kohn T."/>
            <person name="Peeters S.H."/>
            <person name="Heuer A."/>
            <person name="Rast P."/>
            <person name="Oberbeckmann S."/>
            <person name="Bunk B."/>
            <person name="Jeske O."/>
            <person name="Meyerdierks A."/>
            <person name="Storesund J.E."/>
            <person name="Kallscheuer N."/>
            <person name="Luecker S."/>
            <person name="Lage O.M."/>
            <person name="Pohl T."/>
            <person name="Merkel B.J."/>
            <person name="Hornburger P."/>
            <person name="Mueller R.-W."/>
            <person name="Bruemmer F."/>
            <person name="Labrenz M."/>
            <person name="Spormann A.M."/>
            <person name="Op den Camp H."/>
            <person name="Overmann J."/>
            <person name="Amann R."/>
            <person name="Jetten M.S.M."/>
            <person name="Mascher T."/>
            <person name="Medema M.H."/>
            <person name="Devos D.P."/>
            <person name="Kaster A.-K."/>
            <person name="Ovreas L."/>
            <person name="Rohde M."/>
            <person name="Galperin M.Y."/>
            <person name="Jogler C."/>
        </authorList>
    </citation>
    <scope>NUCLEOTIDE SEQUENCE [LARGE SCALE GENOMIC DNA]</scope>
    <source>
        <strain evidence="1 2">KS4</strain>
    </source>
</reference>
<dbReference type="EMBL" id="CP036425">
    <property type="protein sequence ID" value="QDU33029.1"/>
    <property type="molecule type" value="Genomic_DNA"/>
</dbReference>
<dbReference type="KEGG" id="pcor:KS4_10700"/>
<dbReference type="RefSeq" id="WP_145075487.1">
    <property type="nucleotide sequence ID" value="NZ_CP036425.1"/>
</dbReference>
<accession>A0A517YS31</accession>
<evidence type="ECO:0000313" key="2">
    <source>
        <dbReference type="Proteomes" id="UP000317369"/>
    </source>
</evidence>
<dbReference type="Proteomes" id="UP000317369">
    <property type="component" value="Chromosome"/>
</dbReference>
<evidence type="ECO:0000313" key="1">
    <source>
        <dbReference type="EMBL" id="QDU33029.1"/>
    </source>
</evidence>
<proteinExistence type="predicted"/>
<protein>
    <submittedName>
        <fullName evidence="1">Uncharacterized protein</fullName>
    </submittedName>
</protein>
<organism evidence="1 2">
    <name type="scientific">Poriferisphaera corsica</name>
    <dbReference type="NCBI Taxonomy" id="2528020"/>
    <lineage>
        <taxon>Bacteria</taxon>
        <taxon>Pseudomonadati</taxon>
        <taxon>Planctomycetota</taxon>
        <taxon>Phycisphaerae</taxon>
        <taxon>Phycisphaerales</taxon>
        <taxon>Phycisphaeraceae</taxon>
        <taxon>Poriferisphaera</taxon>
    </lineage>
</organism>